<dbReference type="PANTHER" id="PTHR43622">
    <property type="entry name" value="3-DEHYDROQUINATE SYNTHASE"/>
    <property type="match status" value="1"/>
</dbReference>
<comment type="catalytic activity">
    <reaction evidence="1 18">
        <text>7-phospho-2-dehydro-3-deoxy-D-arabino-heptonate = 3-dehydroquinate + phosphate</text>
        <dbReference type="Rhea" id="RHEA:21968"/>
        <dbReference type="ChEBI" id="CHEBI:32364"/>
        <dbReference type="ChEBI" id="CHEBI:43474"/>
        <dbReference type="ChEBI" id="CHEBI:58394"/>
        <dbReference type="EC" id="4.2.3.4"/>
    </reaction>
</comment>
<evidence type="ECO:0000256" key="1">
    <source>
        <dbReference type="ARBA" id="ARBA00001393"/>
    </source>
</evidence>
<evidence type="ECO:0000256" key="9">
    <source>
        <dbReference type="ARBA" id="ARBA00022490"/>
    </source>
</evidence>
<comment type="pathway">
    <text evidence="5 18">Metabolic intermediate biosynthesis; chorismate biosynthesis; chorismate from D-erythrose 4-phosphate and phosphoenolpyruvate: step 2/7.</text>
</comment>
<dbReference type="HAMAP" id="MF_00110">
    <property type="entry name" value="DHQ_synthase"/>
    <property type="match status" value="1"/>
</dbReference>
<keyword evidence="10 18" id="KW-0028">Amino-acid biosynthesis</keyword>
<keyword evidence="16 18" id="KW-0456">Lyase</keyword>
<comment type="subcellular location">
    <subcellularLocation>
        <location evidence="4 18">Cytoplasm</location>
    </subcellularLocation>
</comment>
<dbReference type="SUPFAM" id="SSF56796">
    <property type="entry name" value="Dehydroquinate synthase-like"/>
    <property type="match status" value="1"/>
</dbReference>
<feature type="binding site" evidence="18">
    <location>
        <begin position="96"/>
        <end position="100"/>
    </location>
    <ligand>
        <name>NAD(+)</name>
        <dbReference type="ChEBI" id="CHEBI:57540"/>
    </ligand>
</feature>
<keyword evidence="13 18" id="KW-0862">Zinc</keyword>
<reference evidence="21 22" key="1">
    <citation type="submission" date="2020-11" db="EMBL/GenBank/DDBJ databases">
        <authorList>
            <person name="Peeters C."/>
        </authorList>
    </citation>
    <scope>NUCLEOTIDE SEQUENCE [LARGE SCALE GENOMIC DNA]</scope>
    <source>
        <strain evidence="21 22">LMG 7974</strain>
    </source>
</reference>
<dbReference type="GO" id="GO:0003856">
    <property type="term" value="F:3-dehydroquinate synthase activity"/>
    <property type="evidence" value="ECO:0007669"/>
    <property type="project" value="UniProtKB-EC"/>
</dbReference>
<evidence type="ECO:0000256" key="10">
    <source>
        <dbReference type="ARBA" id="ARBA00022605"/>
    </source>
</evidence>
<accession>A0ABN7KB16</accession>
<gene>
    <name evidence="18 21" type="primary">aroB</name>
    <name evidence="21" type="ORF">LMG7974_01732</name>
</gene>
<dbReference type="Gene3D" id="1.20.1090.10">
    <property type="entry name" value="Dehydroquinate synthase-like - alpha domain"/>
    <property type="match status" value="1"/>
</dbReference>
<dbReference type="PIRSF" id="PIRSF001455">
    <property type="entry name" value="DHQ_synth"/>
    <property type="match status" value="1"/>
</dbReference>
<feature type="domain" description="3-dehydroquinate synthase N-terminal" evidence="19">
    <location>
        <begin position="58"/>
        <end position="170"/>
    </location>
</feature>
<keyword evidence="11 18" id="KW-0479">Metal-binding</keyword>
<organism evidence="21 22">
    <name type="scientific">Campylobacter majalis</name>
    <dbReference type="NCBI Taxonomy" id="2790656"/>
    <lineage>
        <taxon>Bacteria</taxon>
        <taxon>Pseudomonadati</taxon>
        <taxon>Campylobacterota</taxon>
        <taxon>Epsilonproteobacteria</taxon>
        <taxon>Campylobacterales</taxon>
        <taxon>Campylobacteraceae</taxon>
        <taxon>Campylobacter</taxon>
    </lineage>
</organism>
<dbReference type="PANTHER" id="PTHR43622:SF7">
    <property type="entry name" value="3-DEHYDROQUINATE SYNTHASE, CHLOROPLASTIC"/>
    <property type="match status" value="1"/>
</dbReference>
<evidence type="ECO:0000256" key="12">
    <source>
        <dbReference type="ARBA" id="ARBA00022741"/>
    </source>
</evidence>
<keyword evidence="17 18" id="KW-0170">Cobalt</keyword>
<evidence type="ECO:0000256" key="15">
    <source>
        <dbReference type="ARBA" id="ARBA00023141"/>
    </source>
</evidence>
<keyword evidence="12 18" id="KW-0547">Nucleotide-binding</keyword>
<feature type="binding site" evidence="18">
    <location>
        <position position="251"/>
    </location>
    <ligand>
        <name>Zn(2+)</name>
        <dbReference type="ChEBI" id="CHEBI:29105"/>
    </ligand>
</feature>
<comment type="function">
    <text evidence="3 18">Catalyzes the conversion of 3-deoxy-D-arabino-heptulosonate 7-phosphate (DAHP) to dehydroquinate (DHQ).</text>
</comment>
<feature type="domain" description="3-dehydroquinate synthase C-terminal" evidence="20">
    <location>
        <begin position="172"/>
        <end position="311"/>
    </location>
</feature>
<evidence type="ECO:0000256" key="8">
    <source>
        <dbReference type="ARBA" id="ARBA00017684"/>
    </source>
</evidence>
<dbReference type="CDD" id="cd08195">
    <property type="entry name" value="DHQS"/>
    <property type="match status" value="1"/>
</dbReference>
<dbReference type="Pfam" id="PF24621">
    <property type="entry name" value="DHQS_C"/>
    <property type="match status" value="1"/>
</dbReference>
<keyword evidence="14 18" id="KW-0520">NAD</keyword>
<evidence type="ECO:0000313" key="22">
    <source>
        <dbReference type="Proteomes" id="UP000789803"/>
    </source>
</evidence>
<dbReference type="InterPro" id="IPR056179">
    <property type="entry name" value="DHQS_C"/>
</dbReference>
<feature type="binding site" evidence="18">
    <location>
        <begin position="160"/>
        <end position="163"/>
    </location>
    <ligand>
        <name>NAD(+)</name>
        <dbReference type="ChEBI" id="CHEBI:57540"/>
    </ligand>
</feature>
<feature type="binding site" evidence="18">
    <location>
        <begin position="62"/>
        <end position="67"/>
    </location>
    <ligand>
        <name>NAD(+)</name>
        <dbReference type="ChEBI" id="CHEBI:57540"/>
    </ligand>
</feature>
<evidence type="ECO:0000256" key="17">
    <source>
        <dbReference type="ARBA" id="ARBA00023285"/>
    </source>
</evidence>
<evidence type="ECO:0000256" key="11">
    <source>
        <dbReference type="ARBA" id="ARBA00022723"/>
    </source>
</evidence>
<keyword evidence="15 18" id="KW-0057">Aromatic amino acid biosynthesis</keyword>
<dbReference type="InterPro" id="IPR030963">
    <property type="entry name" value="DHQ_synth_fam"/>
</dbReference>
<evidence type="ECO:0000313" key="21">
    <source>
        <dbReference type="EMBL" id="CAD7289655.1"/>
    </source>
</evidence>
<evidence type="ECO:0000259" key="20">
    <source>
        <dbReference type="Pfam" id="PF24621"/>
    </source>
</evidence>
<dbReference type="Gene3D" id="3.40.50.1970">
    <property type="match status" value="1"/>
</dbReference>
<sequence>MQVDIKLKQNEKNYKVFINELDKISLSGKVAIITNAKIAGLHLNTLFSKIIADEVYVVTIPDGEEYKNLNTCEDILRQLFISKLDRTSTLIGFGGGVVTDMTGFVASIYERGIKFINIPTTLLAQVDASVGGKTGVNNSFGKNLIGTFYQPEAVYCQMDFLRTLPSREFNAGVAEVIKMAVMFDNDMFKWLQQADLKNESELSKLVQKSIQLKADVVSKDERERGLRAVLNYGHTFAHVIENQTQYKCYLHGEAVAIGMNMANSLALKLGLIDAKQRDMIKNLMHKFNLPTHYKIENVENFYNAFLLDKKSENDKIKFILPCAIGDNLIKSDVSKDDVLEILSEFK</sequence>
<feature type="binding site" evidence="18">
    <location>
        <position position="175"/>
    </location>
    <ligand>
        <name>Zn(2+)</name>
        <dbReference type="ChEBI" id="CHEBI:29105"/>
    </ligand>
</feature>
<dbReference type="EC" id="4.2.3.4" evidence="7 18"/>
<evidence type="ECO:0000256" key="13">
    <source>
        <dbReference type="ARBA" id="ARBA00022833"/>
    </source>
</evidence>
<dbReference type="Proteomes" id="UP000789803">
    <property type="component" value="Unassembled WGS sequence"/>
</dbReference>
<dbReference type="InterPro" id="IPR030960">
    <property type="entry name" value="DHQS/DOIS_N"/>
</dbReference>
<name>A0ABN7KB16_9BACT</name>
<evidence type="ECO:0000259" key="19">
    <source>
        <dbReference type="Pfam" id="PF01761"/>
    </source>
</evidence>
<evidence type="ECO:0000256" key="3">
    <source>
        <dbReference type="ARBA" id="ARBA00003485"/>
    </source>
</evidence>
<dbReference type="InterPro" id="IPR050071">
    <property type="entry name" value="Dehydroquinate_synthase"/>
</dbReference>
<feature type="binding site" evidence="18">
    <location>
        <begin position="120"/>
        <end position="121"/>
    </location>
    <ligand>
        <name>NAD(+)</name>
        <dbReference type="ChEBI" id="CHEBI:57540"/>
    </ligand>
</feature>
<feature type="binding site" evidence="18">
    <location>
        <position position="234"/>
    </location>
    <ligand>
        <name>Zn(2+)</name>
        <dbReference type="ChEBI" id="CHEBI:29105"/>
    </ligand>
</feature>
<proteinExistence type="inferred from homology"/>
<comment type="cofactor">
    <cofactor evidence="2 18">
        <name>NAD(+)</name>
        <dbReference type="ChEBI" id="CHEBI:57540"/>
    </cofactor>
</comment>
<evidence type="ECO:0000256" key="7">
    <source>
        <dbReference type="ARBA" id="ARBA00013031"/>
    </source>
</evidence>
<comment type="cofactor">
    <cofactor evidence="18">
        <name>Co(2+)</name>
        <dbReference type="ChEBI" id="CHEBI:48828"/>
    </cofactor>
    <cofactor evidence="18">
        <name>Zn(2+)</name>
        <dbReference type="ChEBI" id="CHEBI:29105"/>
    </cofactor>
    <text evidence="18">Binds 1 divalent metal cation per subunit. Can use either Co(2+) or Zn(2+).</text>
</comment>
<protein>
    <recommendedName>
        <fullName evidence="8 18">3-dehydroquinate synthase</fullName>
        <shortName evidence="18">DHQS</shortName>
        <ecNumber evidence="7 18">4.2.3.4</ecNumber>
    </recommendedName>
</protein>
<keyword evidence="22" id="KW-1185">Reference proteome</keyword>
<evidence type="ECO:0000256" key="2">
    <source>
        <dbReference type="ARBA" id="ARBA00001911"/>
    </source>
</evidence>
<evidence type="ECO:0000256" key="16">
    <source>
        <dbReference type="ARBA" id="ARBA00023239"/>
    </source>
</evidence>
<dbReference type="InterPro" id="IPR016037">
    <property type="entry name" value="DHQ_synth_AroB"/>
</dbReference>
<dbReference type="Pfam" id="PF01761">
    <property type="entry name" value="DHQ_synthase"/>
    <property type="match status" value="1"/>
</dbReference>
<feature type="binding site" evidence="18">
    <location>
        <position position="142"/>
    </location>
    <ligand>
        <name>NAD(+)</name>
        <dbReference type="ChEBI" id="CHEBI:57540"/>
    </ligand>
</feature>
<evidence type="ECO:0000256" key="14">
    <source>
        <dbReference type="ARBA" id="ARBA00023027"/>
    </source>
</evidence>
<evidence type="ECO:0000256" key="5">
    <source>
        <dbReference type="ARBA" id="ARBA00004661"/>
    </source>
</evidence>
<dbReference type="EMBL" id="CAJHOF010000020">
    <property type="protein sequence ID" value="CAD7289655.1"/>
    <property type="molecule type" value="Genomic_DNA"/>
</dbReference>
<comment type="caution">
    <text evidence="21">The sequence shown here is derived from an EMBL/GenBank/DDBJ whole genome shotgun (WGS) entry which is preliminary data.</text>
</comment>
<feature type="binding site" evidence="18">
    <location>
        <position position="133"/>
    </location>
    <ligand>
        <name>NAD(+)</name>
        <dbReference type="ChEBI" id="CHEBI:57540"/>
    </ligand>
</feature>
<dbReference type="RefSeq" id="WP_229933504.1">
    <property type="nucleotide sequence ID" value="NZ_CAJHOF010000020.1"/>
</dbReference>
<evidence type="ECO:0000256" key="6">
    <source>
        <dbReference type="ARBA" id="ARBA00005412"/>
    </source>
</evidence>
<comment type="similarity">
    <text evidence="6 18">Belongs to the sugar phosphate cyclases superfamily. Dehydroquinate synthase family.</text>
</comment>
<evidence type="ECO:0000256" key="18">
    <source>
        <dbReference type="HAMAP-Rule" id="MF_00110"/>
    </source>
</evidence>
<dbReference type="NCBIfam" id="TIGR01357">
    <property type="entry name" value="aroB"/>
    <property type="match status" value="1"/>
</dbReference>
<evidence type="ECO:0000256" key="4">
    <source>
        <dbReference type="ARBA" id="ARBA00004496"/>
    </source>
</evidence>
<keyword evidence="9 18" id="KW-0963">Cytoplasm</keyword>